<dbReference type="EMBL" id="GGEC01079307">
    <property type="protein sequence ID" value="MBX59791.1"/>
    <property type="molecule type" value="Transcribed_RNA"/>
</dbReference>
<accession>A0A2P2PYG1</accession>
<dbReference type="AlphaFoldDB" id="A0A2P2PYG1"/>
<proteinExistence type="predicted"/>
<protein>
    <submittedName>
        <fullName evidence="1">Uncharacterized protein</fullName>
    </submittedName>
</protein>
<evidence type="ECO:0000313" key="1">
    <source>
        <dbReference type="EMBL" id="MBX59791.1"/>
    </source>
</evidence>
<organism evidence="1">
    <name type="scientific">Rhizophora mucronata</name>
    <name type="common">Asiatic mangrove</name>
    <dbReference type="NCBI Taxonomy" id="61149"/>
    <lineage>
        <taxon>Eukaryota</taxon>
        <taxon>Viridiplantae</taxon>
        <taxon>Streptophyta</taxon>
        <taxon>Embryophyta</taxon>
        <taxon>Tracheophyta</taxon>
        <taxon>Spermatophyta</taxon>
        <taxon>Magnoliopsida</taxon>
        <taxon>eudicotyledons</taxon>
        <taxon>Gunneridae</taxon>
        <taxon>Pentapetalae</taxon>
        <taxon>rosids</taxon>
        <taxon>fabids</taxon>
        <taxon>Malpighiales</taxon>
        <taxon>Rhizophoraceae</taxon>
        <taxon>Rhizophora</taxon>
    </lineage>
</organism>
<name>A0A2P2PYG1_RHIMU</name>
<reference evidence="1" key="1">
    <citation type="submission" date="2018-02" db="EMBL/GenBank/DDBJ databases">
        <title>Rhizophora mucronata_Transcriptome.</title>
        <authorList>
            <person name="Meera S.P."/>
            <person name="Sreeshan A."/>
            <person name="Augustine A."/>
        </authorList>
    </citation>
    <scope>NUCLEOTIDE SEQUENCE</scope>
    <source>
        <tissue evidence="1">Leaf</tissue>
    </source>
</reference>
<sequence>MDNQIEIKVQVYYQNKELSLGFGATFKWYKFTSVSP</sequence>